<sequence>MQEVQCKSGRGRTPPLRKRYKGCDAKRNPPVTASPCQPPLGKGAEGTGGTDCHDQFAHWLRNDIGFHKKCGADPVRVVREADPYTPFTDKQNFPVRI</sequence>
<keyword evidence="3" id="KW-1185">Reference proteome</keyword>
<reference evidence="2" key="1">
    <citation type="submission" date="2020-09" db="EMBL/GenBank/DDBJ databases">
        <title>New species isolated from human feces.</title>
        <authorList>
            <person name="Kitahara M."/>
            <person name="Shigeno Y."/>
            <person name="Shime M."/>
            <person name="Matsumoto Y."/>
            <person name="Nakamura S."/>
            <person name="Motooka D."/>
            <person name="Fukuoka S."/>
            <person name="Nishikawa H."/>
            <person name="Benno Y."/>
        </authorList>
    </citation>
    <scope>NUCLEOTIDE SEQUENCE</scope>
    <source>
        <strain evidence="2">MM35</strain>
    </source>
</reference>
<organism evidence="2 3">
    <name type="scientific">Vescimonas fastidiosa</name>
    <dbReference type="NCBI Taxonomy" id="2714353"/>
    <lineage>
        <taxon>Bacteria</taxon>
        <taxon>Bacillati</taxon>
        <taxon>Bacillota</taxon>
        <taxon>Clostridia</taxon>
        <taxon>Eubacteriales</taxon>
        <taxon>Oscillospiraceae</taxon>
        <taxon>Vescimonas</taxon>
    </lineage>
</organism>
<evidence type="ECO:0000313" key="2">
    <source>
        <dbReference type="EMBL" id="BCK77877.1"/>
    </source>
</evidence>
<protein>
    <submittedName>
        <fullName evidence="2">Uncharacterized protein</fullName>
    </submittedName>
</protein>
<feature type="region of interest" description="Disordered" evidence="1">
    <location>
        <begin position="1"/>
        <end position="48"/>
    </location>
</feature>
<dbReference type="EMBL" id="AP023415">
    <property type="protein sequence ID" value="BCK77877.1"/>
    <property type="molecule type" value="Genomic_DNA"/>
</dbReference>
<accession>A0A810PUX4</accession>
<name>A0A810PUX4_9FIRM</name>
<gene>
    <name evidence="2" type="ORF">MM35RIKEN_00690</name>
</gene>
<dbReference type="KEGG" id="vfa:MM35RIKEN_00690"/>
<proteinExistence type="predicted"/>
<evidence type="ECO:0000256" key="1">
    <source>
        <dbReference type="SAM" id="MobiDB-lite"/>
    </source>
</evidence>
<dbReference type="Proteomes" id="UP000681343">
    <property type="component" value="Chromosome"/>
</dbReference>
<dbReference type="AlphaFoldDB" id="A0A810PUX4"/>
<evidence type="ECO:0000313" key="3">
    <source>
        <dbReference type="Proteomes" id="UP000681343"/>
    </source>
</evidence>